<dbReference type="HAMAP" id="MF_00362">
    <property type="entry name" value="Ribosomal_uL10"/>
    <property type="match status" value="1"/>
</dbReference>
<evidence type="ECO:0000256" key="6">
    <source>
        <dbReference type="ARBA" id="ARBA00035202"/>
    </source>
</evidence>
<organism evidence="8 9">
    <name type="scientific">Brevinema andersonii</name>
    <dbReference type="NCBI Taxonomy" id="34097"/>
    <lineage>
        <taxon>Bacteria</taxon>
        <taxon>Pseudomonadati</taxon>
        <taxon>Spirochaetota</taxon>
        <taxon>Spirochaetia</taxon>
        <taxon>Brevinematales</taxon>
        <taxon>Brevinemataceae</taxon>
        <taxon>Brevinema</taxon>
    </lineage>
</organism>
<keyword evidence="4 7" id="KW-0689">Ribosomal protein</keyword>
<keyword evidence="9" id="KW-1185">Reference proteome</keyword>
<keyword evidence="7" id="KW-0694">RNA-binding</keyword>
<protein>
    <recommendedName>
        <fullName evidence="6 7">Large ribosomal subunit protein uL10</fullName>
    </recommendedName>
</protein>
<dbReference type="NCBIfam" id="NF000955">
    <property type="entry name" value="PRK00099.1-1"/>
    <property type="match status" value="1"/>
</dbReference>
<dbReference type="InterPro" id="IPR047865">
    <property type="entry name" value="Ribosomal_uL10_bac_type"/>
</dbReference>
<name>A0A1I1D7A3_BREAD</name>
<dbReference type="SUPFAM" id="SSF160369">
    <property type="entry name" value="Ribosomal protein L10-like"/>
    <property type="match status" value="1"/>
</dbReference>
<gene>
    <name evidence="7" type="primary">rplJ</name>
    <name evidence="8" type="ORF">SAMN02745150_00178</name>
</gene>
<dbReference type="Proteomes" id="UP000240042">
    <property type="component" value="Unassembled WGS sequence"/>
</dbReference>
<dbReference type="GO" id="GO:1990904">
    <property type="term" value="C:ribonucleoprotein complex"/>
    <property type="evidence" value="ECO:0007669"/>
    <property type="project" value="UniProtKB-KW"/>
</dbReference>
<comment type="function">
    <text evidence="1 7">Forms part of the ribosomal stalk, playing a central role in the interaction of the ribosome with GTP-bound translation factors.</text>
</comment>
<dbReference type="RefSeq" id="WP_092317307.1">
    <property type="nucleotide sequence ID" value="NZ_FOKY01000001.1"/>
</dbReference>
<accession>A0A1I1D7A3</accession>
<proteinExistence type="inferred from homology"/>
<keyword evidence="5 7" id="KW-0687">Ribonucleoprotein</keyword>
<evidence type="ECO:0000313" key="8">
    <source>
        <dbReference type="EMBL" id="SFB68443.1"/>
    </source>
</evidence>
<dbReference type="AlphaFoldDB" id="A0A1I1D7A3"/>
<evidence type="ECO:0000256" key="3">
    <source>
        <dbReference type="ARBA" id="ARBA00022730"/>
    </source>
</evidence>
<keyword evidence="3 7" id="KW-0699">rRNA-binding</keyword>
<dbReference type="PANTHER" id="PTHR11560">
    <property type="entry name" value="39S RIBOSOMAL PROTEIN L10, MITOCHONDRIAL"/>
    <property type="match status" value="1"/>
</dbReference>
<evidence type="ECO:0000313" key="9">
    <source>
        <dbReference type="Proteomes" id="UP000240042"/>
    </source>
</evidence>
<dbReference type="InterPro" id="IPR022973">
    <property type="entry name" value="Ribosomal_uL10_bac"/>
</dbReference>
<dbReference type="STRING" id="34097.SAMN02745150_00178"/>
<comment type="similarity">
    <text evidence="2 7">Belongs to the universal ribosomal protein uL10 family.</text>
</comment>
<comment type="subunit">
    <text evidence="7">Part of the ribosomal stalk of the 50S ribosomal subunit. The N-terminus interacts with L11 and the large rRNA to form the base of the stalk. The C-terminus forms an elongated spine to which L12 dimers bind in a sequential fashion forming a multimeric L10(L12)X complex.</text>
</comment>
<dbReference type="GO" id="GO:0005840">
    <property type="term" value="C:ribosome"/>
    <property type="evidence" value="ECO:0007669"/>
    <property type="project" value="UniProtKB-KW"/>
</dbReference>
<dbReference type="GO" id="GO:0070180">
    <property type="term" value="F:large ribosomal subunit rRNA binding"/>
    <property type="evidence" value="ECO:0007669"/>
    <property type="project" value="UniProtKB-UniRule"/>
</dbReference>
<dbReference type="OrthoDB" id="9808307at2"/>
<dbReference type="Pfam" id="PF00466">
    <property type="entry name" value="Ribosomal_L10"/>
    <property type="match status" value="1"/>
</dbReference>
<dbReference type="GO" id="GO:0006412">
    <property type="term" value="P:translation"/>
    <property type="evidence" value="ECO:0007669"/>
    <property type="project" value="UniProtKB-UniRule"/>
</dbReference>
<dbReference type="EMBL" id="FOKY01000001">
    <property type="protein sequence ID" value="SFB68443.1"/>
    <property type="molecule type" value="Genomic_DNA"/>
</dbReference>
<dbReference type="InterPro" id="IPR043141">
    <property type="entry name" value="Ribosomal_uL10-like_sf"/>
</dbReference>
<dbReference type="CDD" id="cd05797">
    <property type="entry name" value="Ribosomal_L10"/>
    <property type="match status" value="1"/>
</dbReference>
<evidence type="ECO:0000256" key="5">
    <source>
        <dbReference type="ARBA" id="ARBA00023274"/>
    </source>
</evidence>
<evidence type="ECO:0000256" key="7">
    <source>
        <dbReference type="HAMAP-Rule" id="MF_00362"/>
    </source>
</evidence>
<reference evidence="9" key="1">
    <citation type="submission" date="2016-10" db="EMBL/GenBank/DDBJ databases">
        <authorList>
            <person name="Varghese N."/>
            <person name="Submissions S."/>
        </authorList>
    </citation>
    <scope>NUCLEOTIDE SEQUENCE [LARGE SCALE GENOMIC DNA]</scope>
    <source>
        <strain evidence="9">ATCC 43811</strain>
    </source>
</reference>
<evidence type="ECO:0000256" key="2">
    <source>
        <dbReference type="ARBA" id="ARBA00008889"/>
    </source>
</evidence>
<evidence type="ECO:0000256" key="1">
    <source>
        <dbReference type="ARBA" id="ARBA00002633"/>
    </source>
</evidence>
<dbReference type="InterPro" id="IPR001790">
    <property type="entry name" value="Ribosomal_uL10"/>
</dbReference>
<dbReference type="Gene3D" id="3.30.70.1730">
    <property type="match status" value="1"/>
</dbReference>
<sequence>MLKKAEKIELTKMVTQEISEADGFVICSFQGLTVSAGNVLRRNLYNVGARARVMKNRLLKRALEENNITSMNQYLSESTMIVLGKQDAMAAIKILGDFAKENEEIGFKAGFITGTEYTQAEIIEISKLPGRIELIAMVAGGLNSVLSMFNGTLEALASKKEGA</sequence>
<evidence type="ECO:0000256" key="4">
    <source>
        <dbReference type="ARBA" id="ARBA00022980"/>
    </source>
</evidence>